<feature type="repeat" description="ANK" evidence="3">
    <location>
        <begin position="1136"/>
        <end position="1168"/>
    </location>
</feature>
<dbReference type="Pfam" id="PF22939">
    <property type="entry name" value="WHD_GPIID"/>
    <property type="match status" value="1"/>
</dbReference>
<dbReference type="InterPro" id="IPR051631">
    <property type="entry name" value="Ankyrin-KH/SAM_domain"/>
</dbReference>
<evidence type="ECO:0000256" key="3">
    <source>
        <dbReference type="PROSITE-ProRule" id="PRU00023"/>
    </source>
</evidence>
<proteinExistence type="predicted"/>
<feature type="repeat" description="ANK" evidence="3">
    <location>
        <begin position="947"/>
        <end position="977"/>
    </location>
</feature>
<dbReference type="Gene3D" id="3.40.50.300">
    <property type="entry name" value="P-loop containing nucleotide triphosphate hydrolases"/>
    <property type="match status" value="1"/>
</dbReference>
<feature type="domain" description="Fungal STAND N-terminal Goodbye" evidence="4">
    <location>
        <begin position="22"/>
        <end position="142"/>
    </location>
</feature>
<dbReference type="Pfam" id="PF13637">
    <property type="entry name" value="Ank_4"/>
    <property type="match status" value="1"/>
</dbReference>
<feature type="repeat" description="ANK" evidence="3">
    <location>
        <begin position="1267"/>
        <end position="1299"/>
    </location>
</feature>
<dbReference type="Pfam" id="PF24883">
    <property type="entry name" value="NPHP3_N"/>
    <property type="match status" value="1"/>
</dbReference>
<name>A0A8H3J803_9LECA</name>
<sequence length="1434" mass="159772">MATLEPPVESEADATIDVGAIWRAAMDDYKEITTVKIESLTRASNVDEILKDIRERETKFKSYRHDGSKLDKFRKLVSKSLNPIDKVGNMVALAASTSFPPSTAIFTAVRYLIDTAKKVSADYDKIVEVFKDLDLYLSRLKILEKQVRTVPELDVALAQVLASVLVLCGICAKYVKMKRIVKAFRNLVSGEDDELTTAYAHFHKMVEQEQRVVGNATLAVVEQVEKKTSAMNADIRVVSATTKRTDGKTETLMAVTGRIHGCLESREAAFERDEILKGLSLLSFHDKQRDVFEKHLQGTGQWLLKTDKFQKWLKAGQNSTLWCPGIPGAGKTVMTSFVVNHVAESTRGKKVAIAYIYCDYKDVKTQSEVELLSSITRQLAEQIIPLPPEVKAFRNKDTQERRNPTDGERISLLRSICLLFETTYVFIDALDICPETNRERFLRLIKHMEHFIRIFVTSRPSVDLQAKFTNICRVDIWASDSDIDAYLKSEINTNSRLSKFTAKHPKLEEEIIRNVNKTAAGMFLFAHLQIGRLCRQTSPKMVRENVNALPTGVYATYEDDIKRIEEQSEEDSQLAKRALSYIFCARRLLNVEELRHALAVGAEDTELDETAFPETETLLNVSAGLIRIDQNSSTIRLVHYTLQEYLEKNRGKLVPDPEVEMATTCLTYLSFDVFGNGPCIDEEALDQRLQVYQFLDYASHNWGHHAVENQLHERMGLILTFLEDDQKLSCFVQVLHRAPRRTNYWQDRFPKQFGPLHVSAYWGLDEILTLLFGKCIDVNSQDSYGATALQIAAKHGHESVMRLLLKNEASINIENKNGETALYWAARNGHKTAVELLLMSEANVLTKDNEGWSALDWAVTGGKSDIVKELLEHGVDTESDGRNEALYLAAGEGHEDTVQMLLDNGADVNAKDWIGSTALDWAAPGGHERTVRALLRNGSNFNSRDAYENTALHWAVQHETIVQLLLENGADVNAKNDCGQTALCWAARDGPVAVAQLLVKHTADVDIQDRYGCTALHGAALRGREAMLHLLLKQGADPNAKDKDGWTSLHAAALKRHKGVVQVLLEKVDNGQAILDWVALQQEDTNKRALLMDIAERKVEGSTVLTGLRAAVQERHMSRLQILLEEGADVNAKDVGGWTALILAAEYGDKEAVQLLLRNGADVNISGGREWPALHWASKSGKEAVVQLLVDNGADINASKNGWTSILLAAKKGYMSIVQSLVENGADVNTEDHHGRRVLHWAARHGETTMVWLLLDKGANFNAVDRWGRTALIWAIENKQQAVALLLLAIGADVEVKTRDGSTALHLAAFMREEVIVQQLLKRGASVEAMTRDEFTALHVAALVGCEAVVQQLLGRGADVEAKARWREAENSEEHDDGVADTAKVKLLSKHLHQLLLDQRIVTNVEAEAQQELTARQLAGSGGHVTVQRLLGSP</sequence>
<dbReference type="PANTHER" id="PTHR23206">
    <property type="entry name" value="MASK PROTEIN"/>
    <property type="match status" value="1"/>
</dbReference>
<feature type="repeat" description="ANK" evidence="3">
    <location>
        <begin position="1103"/>
        <end position="1135"/>
    </location>
</feature>
<keyword evidence="1" id="KW-0677">Repeat</keyword>
<keyword evidence="8" id="KW-1185">Reference proteome</keyword>
<evidence type="ECO:0000259" key="4">
    <source>
        <dbReference type="Pfam" id="PF17109"/>
    </source>
</evidence>
<dbReference type="GO" id="GO:0005737">
    <property type="term" value="C:cytoplasm"/>
    <property type="evidence" value="ECO:0007669"/>
    <property type="project" value="TreeGrafter"/>
</dbReference>
<dbReference type="InterPro" id="IPR054471">
    <property type="entry name" value="GPIID_WHD"/>
</dbReference>
<dbReference type="InterPro" id="IPR027417">
    <property type="entry name" value="P-loop_NTPase"/>
</dbReference>
<dbReference type="EMBL" id="CAJPDT010000179">
    <property type="protein sequence ID" value="CAF9942312.1"/>
    <property type="molecule type" value="Genomic_DNA"/>
</dbReference>
<dbReference type="Pfam" id="PF17109">
    <property type="entry name" value="Goodbye"/>
    <property type="match status" value="1"/>
</dbReference>
<feature type="repeat" description="ANK" evidence="3">
    <location>
        <begin position="817"/>
        <end position="849"/>
    </location>
</feature>
<evidence type="ECO:0000259" key="6">
    <source>
        <dbReference type="Pfam" id="PF24883"/>
    </source>
</evidence>
<dbReference type="PROSITE" id="PS50297">
    <property type="entry name" value="ANK_REP_REGION"/>
    <property type="match status" value="15"/>
</dbReference>
<dbReference type="InterPro" id="IPR056884">
    <property type="entry name" value="NPHP3-like_N"/>
</dbReference>
<feature type="repeat" description="ANK" evidence="3">
    <location>
        <begin position="1333"/>
        <end position="1365"/>
    </location>
</feature>
<protein>
    <recommendedName>
        <fullName evidence="9">Fungal STAND N-terminal Goodbye domain-containing protein</fullName>
    </recommendedName>
</protein>
<dbReference type="SUPFAM" id="SSF48403">
    <property type="entry name" value="Ankyrin repeat"/>
    <property type="match status" value="2"/>
</dbReference>
<dbReference type="Proteomes" id="UP000664534">
    <property type="component" value="Unassembled WGS sequence"/>
</dbReference>
<feature type="repeat" description="ANK" evidence="3">
    <location>
        <begin position="1201"/>
        <end position="1233"/>
    </location>
</feature>
<evidence type="ECO:0000259" key="5">
    <source>
        <dbReference type="Pfam" id="PF22939"/>
    </source>
</evidence>
<comment type="caution">
    <text evidence="7">The sequence shown here is derived from an EMBL/GenBank/DDBJ whole genome shotgun (WGS) entry which is preliminary data.</text>
</comment>
<evidence type="ECO:0000256" key="1">
    <source>
        <dbReference type="ARBA" id="ARBA00022737"/>
    </source>
</evidence>
<accession>A0A8H3J803</accession>
<feature type="repeat" description="ANK" evidence="3">
    <location>
        <begin position="1169"/>
        <end position="1201"/>
    </location>
</feature>
<dbReference type="InterPro" id="IPR031350">
    <property type="entry name" value="Goodbye_dom"/>
</dbReference>
<dbReference type="Pfam" id="PF12796">
    <property type="entry name" value="Ank_2"/>
    <property type="match status" value="4"/>
</dbReference>
<feature type="repeat" description="ANK" evidence="3">
    <location>
        <begin position="1300"/>
        <end position="1332"/>
    </location>
</feature>
<feature type="repeat" description="ANK" evidence="3">
    <location>
        <begin position="914"/>
        <end position="946"/>
    </location>
</feature>
<dbReference type="Gene3D" id="1.25.40.20">
    <property type="entry name" value="Ankyrin repeat-containing domain"/>
    <property type="match status" value="7"/>
</dbReference>
<reference evidence="7" key="1">
    <citation type="submission" date="2021-03" db="EMBL/GenBank/DDBJ databases">
        <authorList>
            <person name="Tagirdzhanova G."/>
        </authorList>
    </citation>
    <scope>NUCLEOTIDE SEQUENCE</scope>
</reference>
<feature type="repeat" description="ANK" evidence="3">
    <location>
        <begin position="1011"/>
        <end position="1043"/>
    </location>
</feature>
<feature type="repeat" description="ANK" evidence="3">
    <location>
        <begin position="978"/>
        <end position="1010"/>
    </location>
</feature>
<feature type="repeat" description="ANK" evidence="3">
    <location>
        <begin position="850"/>
        <end position="882"/>
    </location>
</feature>
<feature type="repeat" description="ANK" evidence="3">
    <location>
        <begin position="1234"/>
        <end position="1266"/>
    </location>
</feature>
<evidence type="ECO:0000256" key="2">
    <source>
        <dbReference type="ARBA" id="ARBA00023043"/>
    </source>
</evidence>
<gene>
    <name evidence="7" type="ORF">IMSHALPRED_003473</name>
</gene>
<dbReference type="Pfam" id="PF00023">
    <property type="entry name" value="Ank"/>
    <property type="match status" value="4"/>
</dbReference>
<dbReference type="PROSITE" id="PS50088">
    <property type="entry name" value="ANK_REPEAT"/>
    <property type="match status" value="17"/>
</dbReference>
<keyword evidence="2 3" id="KW-0040">ANK repeat</keyword>
<evidence type="ECO:0008006" key="9">
    <source>
        <dbReference type="Google" id="ProtNLM"/>
    </source>
</evidence>
<dbReference type="InterPro" id="IPR036770">
    <property type="entry name" value="Ankyrin_rpt-contain_sf"/>
</dbReference>
<feature type="domain" description="Nephrocystin 3-like N-terminal" evidence="6">
    <location>
        <begin position="298"/>
        <end position="459"/>
    </location>
</feature>
<dbReference type="PANTHER" id="PTHR23206:SF7">
    <property type="entry name" value="PROTEIN KINASE DOMAIN-CONTAINING PROTEIN"/>
    <property type="match status" value="1"/>
</dbReference>
<feature type="repeat" description="ANK" evidence="3">
    <location>
        <begin position="784"/>
        <end position="816"/>
    </location>
</feature>
<evidence type="ECO:0000313" key="8">
    <source>
        <dbReference type="Proteomes" id="UP000664534"/>
    </source>
</evidence>
<dbReference type="InterPro" id="IPR002110">
    <property type="entry name" value="Ankyrin_rpt"/>
</dbReference>
<feature type="repeat" description="ANK" evidence="3">
    <location>
        <begin position="881"/>
        <end position="913"/>
    </location>
</feature>
<dbReference type="PRINTS" id="PR01415">
    <property type="entry name" value="ANKYRIN"/>
</dbReference>
<evidence type="ECO:0000313" key="7">
    <source>
        <dbReference type="EMBL" id="CAF9942312.1"/>
    </source>
</evidence>
<dbReference type="SMART" id="SM00248">
    <property type="entry name" value="ANK"/>
    <property type="match status" value="18"/>
</dbReference>
<feature type="domain" description="GPI inositol-deacylase winged helix" evidence="5">
    <location>
        <begin position="572"/>
        <end position="649"/>
    </location>
</feature>
<organism evidence="7 8">
    <name type="scientific">Imshaugia aleurites</name>
    <dbReference type="NCBI Taxonomy" id="172621"/>
    <lineage>
        <taxon>Eukaryota</taxon>
        <taxon>Fungi</taxon>
        <taxon>Dikarya</taxon>
        <taxon>Ascomycota</taxon>
        <taxon>Pezizomycotina</taxon>
        <taxon>Lecanoromycetes</taxon>
        <taxon>OSLEUM clade</taxon>
        <taxon>Lecanoromycetidae</taxon>
        <taxon>Lecanorales</taxon>
        <taxon>Lecanorineae</taxon>
        <taxon>Parmeliaceae</taxon>
        <taxon>Imshaugia</taxon>
    </lineage>
</organism>
<dbReference type="OrthoDB" id="5416940at2759"/>
<feature type="repeat" description="ANK" evidence="3">
    <location>
        <begin position="1044"/>
        <end position="1067"/>
    </location>
</feature>